<dbReference type="PANTHER" id="PTHR45786:SF78">
    <property type="entry name" value="ATP-DEPENDENT DNA HELICASE"/>
    <property type="match status" value="1"/>
</dbReference>
<evidence type="ECO:0000313" key="3">
    <source>
        <dbReference type="Proteomes" id="UP000813463"/>
    </source>
</evidence>
<dbReference type="Proteomes" id="UP000813463">
    <property type="component" value="Chromosome 6"/>
</dbReference>
<proteinExistence type="predicted"/>
<feature type="region of interest" description="Disordered" evidence="1">
    <location>
        <begin position="1"/>
        <end position="47"/>
    </location>
</feature>
<dbReference type="GeneID" id="110785653"/>
<reference evidence="3" key="1">
    <citation type="journal article" date="2021" name="Nat. Commun.">
        <title>Genomic analyses provide insights into spinach domestication and the genetic basis of agronomic traits.</title>
        <authorList>
            <person name="Cai X."/>
            <person name="Sun X."/>
            <person name="Xu C."/>
            <person name="Sun H."/>
            <person name="Wang X."/>
            <person name="Ge C."/>
            <person name="Zhang Z."/>
            <person name="Wang Q."/>
            <person name="Fei Z."/>
            <person name="Jiao C."/>
            <person name="Wang Q."/>
        </authorList>
    </citation>
    <scope>NUCLEOTIDE SEQUENCE [LARGE SCALE GENOMIC DNA]</scope>
    <source>
        <strain evidence="3">cv. Varoflay</strain>
    </source>
</reference>
<evidence type="ECO:0000256" key="1">
    <source>
        <dbReference type="SAM" id="MobiDB-lite"/>
    </source>
</evidence>
<dbReference type="InterPro" id="IPR025476">
    <property type="entry name" value="Helitron_helicase-like"/>
</dbReference>
<dbReference type="RefSeq" id="XP_056686488.1">
    <property type="nucleotide sequence ID" value="XM_056830510.1"/>
</dbReference>
<accession>A0ABM3QT38</accession>
<feature type="domain" description="Helitron helicase-like" evidence="2">
    <location>
        <begin position="156"/>
        <end position="335"/>
    </location>
</feature>
<dbReference type="PANTHER" id="PTHR45786">
    <property type="entry name" value="DNA BINDING PROTEIN-LIKE"/>
    <property type="match status" value="1"/>
</dbReference>
<evidence type="ECO:0000259" key="2">
    <source>
        <dbReference type="Pfam" id="PF14214"/>
    </source>
</evidence>
<gene>
    <name evidence="4" type="primary">LOC110785653</name>
</gene>
<keyword evidence="3" id="KW-1185">Reference proteome</keyword>
<dbReference type="Pfam" id="PF14214">
    <property type="entry name" value="Helitron_like_N"/>
    <property type="match status" value="1"/>
</dbReference>
<organism evidence="3 4">
    <name type="scientific">Spinacia oleracea</name>
    <name type="common">Spinach</name>
    <dbReference type="NCBI Taxonomy" id="3562"/>
    <lineage>
        <taxon>Eukaryota</taxon>
        <taxon>Viridiplantae</taxon>
        <taxon>Streptophyta</taxon>
        <taxon>Embryophyta</taxon>
        <taxon>Tracheophyta</taxon>
        <taxon>Spermatophyta</taxon>
        <taxon>Magnoliopsida</taxon>
        <taxon>eudicotyledons</taxon>
        <taxon>Gunneridae</taxon>
        <taxon>Pentapetalae</taxon>
        <taxon>Caryophyllales</taxon>
        <taxon>Chenopodiaceae</taxon>
        <taxon>Chenopodioideae</taxon>
        <taxon>Anserineae</taxon>
        <taxon>Spinacia</taxon>
    </lineage>
</organism>
<evidence type="ECO:0000313" key="4">
    <source>
        <dbReference type="RefSeq" id="XP_056686488.1"/>
    </source>
</evidence>
<reference evidence="4" key="2">
    <citation type="submission" date="2025-08" db="UniProtKB">
        <authorList>
            <consortium name="RefSeq"/>
        </authorList>
    </citation>
    <scope>IDENTIFICATION</scope>
    <source>
        <tissue evidence="4">Leaf</tissue>
    </source>
</reference>
<feature type="region of interest" description="Disordered" evidence="1">
    <location>
        <begin position="105"/>
        <end position="148"/>
    </location>
</feature>
<protein>
    <recommendedName>
        <fullName evidence="2">Helitron helicase-like domain-containing protein</fullName>
    </recommendedName>
</protein>
<feature type="compositionally biased region" description="Polar residues" evidence="1">
    <location>
        <begin position="21"/>
        <end position="45"/>
    </location>
</feature>
<name>A0ABM3QT38_SPIOL</name>
<sequence>MDKLLYPPSPITRRATRQRTIENTGHLTSPSEPIQSTPESSNQSKIRCPLPPLGSASVVSQASLLSANAFPYYSSTSGERSSKRFRATQGLYISGVVPATQLQPLSTSQSEVGGSASGEPDLGAPTVSRKARRAARKQSASGGHTKGDKHISAREYYAYKLQSRPNNLLLRAGRCFQQYIVDMYVKIENTRLDFFRKNQDTIRADLYQGILDTVERGENSAANVGRRVVLPPTFIGGPRDLKKRYLNAMSLVHRYGKPDLFVTMTYNPAWPEIKQELGVGEDAQNRPDLVSRIFRAKLLALKKQIMQKHVFGEDAALIYVVEFQKRGLPHAHFLIILKPDFKIKTPADYDTSTKKLLCGLILRAFVRAFTCASLAMPALDISQVLPIFEPAQNYLCAANLENVPALDNFVLPIFEYVPAQNKLCAANFRIRARTKQTFCCQFF</sequence>